<protein>
    <submittedName>
        <fullName evidence="2">Uncharacterized protein</fullName>
    </submittedName>
</protein>
<evidence type="ECO:0000313" key="2">
    <source>
        <dbReference type="EMBL" id="CAF1683717.1"/>
    </source>
</evidence>
<keyword evidence="3" id="KW-1185">Reference proteome</keyword>
<feature type="chain" id="PRO_5032288354" evidence="1">
    <location>
        <begin position="17"/>
        <end position="200"/>
    </location>
</feature>
<feature type="signal peptide" evidence="1">
    <location>
        <begin position="1"/>
        <end position="16"/>
    </location>
</feature>
<accession>A0A816H9J2</accession>
<comment type="caution">
    <text evidence="2">The sequence shown here is derived from an EMBL/GenBank/DDBJ whole genome shotgun (WGS) entry which is preliminary data.</text>
</comment>
<dbReference type="EMBL" id="CAJNOR010015939">
    <property type="protein sequence ID" value="CAF1683717.1"/>
    <property type="molecule type" value="Genomic_DNA"/>
</dbReference>
<dbReference type="Proteomes" id="UP000663828">
    <property type="component" value="Unassembled WGS sequence"/>
</dbReference>
<organism evidence="2 3">
    <name type="scientific">Adineta ricciae</name>
    <name type="common">Rotifer</name>
    <dbReference type="NCBI Taxonomy" id="249248"/>
    <lineage>
        <taxon>Eukaryota</taxon>
        <taxon>Metazoa</taxon>
        <taxon>Spiralia</taxon>
        <taxon>Gnathifera</taxon>
        <taxon>Rotifera</taxon>
        <taxon>Eurotatoria</taxon>
        <taxon>Bdelloidea</taxon>
        <taxon>Adinetida</taxon>
        <taxon>Adinetidae</taxon>
        <taxon>Adineta</taxon>
    </lineage>
</organism>
<sequence>LMCIFFVLKLIKCATNCPVTEPTAHSHAPTMDQLPVVELKNEIISKAADSEEATNAAGRLPQTESLLRTIRRQRQAEPTTPGNRLPDQLKQTDRGESFVLHEDKDLIIFTTNSNLSVLKTCKHWFADGTFSVSPEDFYQMFTLHGLFKSQVIPLVFNTDGLRVRYDKIGQITVSKCPTQRLFVPFRSVHLAKYSKSRITK</sequence>
<proteinExistence type="predicted"/>
<keyword evidence="1" id="KW-0732">Signal</keyword>
<evidence type="ECO:0000256" key="1">
    <source>
        <dbReference type="SAM" id="SignalP"/>
    </source>
</evidence>
<evidence type="ECO:0000313" key="3">
    <source>
        <dbReference type="Proteomes" id="UP000663828"/>
    </source>
</evidence>
<reference evidence="2" key="1">
    <citation type="submission" date="2021-02" db="EMBL/GenBank/DDBJ databases">
        <authorList>
            <person name="Nowell W R."/>
        </authorList>
    </citation>
    <scope>NUCLEOTIDE SEQUENCE</scope>
</reference>
<feature type="non-terminal residue" evidence="2">
    <location>
        <position position="1"/>
    </location>
</feature>
<name>A0A816H9J2_ADIRI</name>
<gene>
    <name evidence="2" type="ORF">XAT740_LOCUS61278</name>
</gene>
<dbReference type="AlphaFoldDB" id="A0A816H9J2"/>